<reference evidence="1 2" key="1">
    <citation type="journal article" date="2021" name="Elife">
        <title>Chloroplast acquisition without the gene transfer in kleptoplastic sea slugs, Plakobranchus ocellatus.</title>
        <authorList>
            <person name="Maeda T."/>
            <person name="Takahashi S."/>
            <person name="Yoshida T."/>
            <person name="Shimamura S."/>
            <person name="Takaki Y."/>
            <person name="Nagai Y."/>
            <person name="Toyoda A."/>
            <person name="Suzuki Y."/>
            <person name="Arimoto A."/>
            <person name="Ishii H."/>
            <person name="Satoh N."/>
            <person name="Nishiyama T."/>
            <person name="Hasebe M."/>
            <person name="Maruyama T."/>
            <person name="Minagawa J."/>
            <person name="Obokata J."/>
            <person name="Shigenobu S."/>
        </authorList>
    </citation>
    <scope>NUCLEOTIDE SEQUENCE [LARGE SCALE GENOMIC DNA]</scope>
</reference>
<dbReference type="Proteomes" id="UP000762676">
    <property type="component" value="Unassembled WGS sequence"/>
</dbReference>
<gene>
    <name evidence="1" type="ORF">ElyMa_004286600</name>
</gene>
<dbReference type="EMBL" id="BMAT01008636">
    <property type="protein sequence ID" value="GFR89733.1"/>
    <property type="molecule type" value="Genomic_DNA"/>
</dbReference>
<accession>A0AAV4GXQ5</accession>
<proteinExistence type="predicted"/>
<name>A0AAV4GXQ5_9GAST</name>
<evidence type="ECO:0000313" key="2">
    <source>
        <dbReference type="Proteomes" id="UP000762676"/>
    </source>
</evidence>
<keyword evidence="2" id="KW-1185">Reference proteome</keyword>
<dbReference type="AlphaFoldDB" id="A0AAV4GXQ5"/>
<evidence type="ECO:0000313" key="1">
    <source>
        <dbReference type="EMBL" id="GFR89733.1"/>
    </source>
</evidence>
<comment type="caution">
    <text evidence="1">The sequence shown here is derived from an EMBL/GenBank/DDBJ whole genome shotgun (WGS) entry which is preliminary data.</text>
</comment>
<protein>
    <submittedName>
        <fullName evidence="1">Uncharacterized protein</fullName>
    </submittedName>
</protein>
<organism evidence="1 2">
    <name type="scientific">Elysia marginata</name>
    <dbReference type="NCBI Taxonomy" id="1093978"/>
    <lineage>
        <taxon>Eukaryota</taxon>
        <taxon>Metazoa</taxon>
        <taxon>Spiralia</taxon>
        <taxon>Lophotrochozoa</taxon>
        <taxon>Mollusca</taxon>
        <taxon>Gastropoda</taxon>
        <taxon>Heterobranchia</taxon>
        <taxon>Euthyneura</taxon>
        <taxon>Panpulmonata</taxon>
        <taxon>Sacoglossa</taxon>
        <taxon>Placobranchoidea</taxon>
        <taxon>Plakobranchidae</taxon>
        <taxon>Elysia</taxon>
    </lineage>
</organism>
<sequence>MDAMDITLDHINESVGYLESEMRALHILQSRGFDLEEELKSLSKLSDGVRSELERSFRVFKKHIKTPDDDKTFISQNTQRFVQMENRMMRWTYLRDLMSDCLFFTICLFSLP</sequence>